<evidence type="ECO:0000256" key="1">
    <source>
        <dbReference type="ARBA" id="ARBA00003449"/>
    </source>
</evidence>
<dbReference type="Pfam" id="PF01704">
    <property type="entry name" value="UDPGP"/>
    <property type="match status" value="1"/>
</dbReference>
<evidence type="ECO:0000313" key="8">
    <source>
        <dbReference type="Proteomes" id="UP000016930"/>
    </source>
</evidence>
<evidence type="ECO:0000256" key="6">
    <source>
        <dbReference type="ARBA" id="ARBA00031959"/>
    </source>
</evidence>
<evidence type="ECO:0000256" key="3">
    <source>
        <dbReference type="ARBA" id="ARBA00012415"/>
    </source>
</evidence>
<dbReference type="EMBL" id="KB445813">
    <property type="protein sequence ID" value="EMD32026.1"/>
    <property type="molecule type" value="Genomic_DNA"/>
</dbReference>
<protein>
    <recommendedName>
        <fullName evidence="3">UTP--glucose-1-phosphate uridylyltransferase</fullName>
        <ecNumber evidence="3">2.7.7.9</ecNumber>
    </recommendedName>
    <alternativeName>
        <fullName evidence="6">UDP-glucose pyrophosphorylase</fullName>
    </alternativeName>
</protein>
<dbReference type="EC" id="2.7.7.9" evidence="3"/>
<evidence type="ECO:0000256" key="2">
    <source>
        <dbReference type="ARBA" id="ARBA00010401"/>
    </source>
</evidence>
<dbReference type="InterPro" id="IPR002618">
    <property type="entry name" value="UDPGP_fam"/>
</dbReference>
<proteinExistence type="inferred from homology"/>
<dbReference type="OrthoDB" id="932129at2759"/>
<dbReference type="PANTHER" id="PTHR43511">
    <property type="match status" value="1"/>
</dbReference>
<dbReference type="Proteomes" id="UP000016930">
    <property type="component" value="Unassembled WGS sequence"/>
</dbReference>
<dbReference type="Gene3D" id="2.160.10.10">
    <property type="entry name" value="Hexapeptide repeat proteins"/>
    <property type="match status" value="1"/>
</dbReference>
<gene>
    <name evidence="7" type="ORF">CERSUDRAFT_162082</name>
</gene>
<organism evidence="7 8">
    <name type="scientific">Ceriporiopsis subvermispora (strain B)</name>
    <name type="common">White-rot fungus</name>
    <name type="synonym">Gelatoporia subvermispora</name>
    <dbReference type="NCBI Taxonomy" id="914234"/>
    <lineage>
        <taxon>Eukaryota</taxon>
        <taxon>Fungi</taxon>
        <taxon>Dikarya</taxon>
        <taxon>Basidiomycota</taxon>
        <taxon>Agaricomycotina</taxon>
        <taxon>Agaricomycetes</taxon>
        <taxon>Polyporales</taxon>
        <taxon>Gelatoporiaceae</taxon>
        <taxon>Gelatoporia</taxon>
    </lineage>
</organism>
<evidence type="ECO:0000256" key="4">
    <source>
        <dbReference type="ARBA" id="ARBA00022679"/>
    </source>
</evidence>
<dbReference type="SUPFAM" id="SSF53448">
    <property type="entry name" value="Nucleotide-diphospho-sugar transferases"/>
    <property type="match status" value="1"/>
</dbReference>
<comment type="similarity">
    <text evidence="2">Belongs to the UDPGP type 1 family.</text>
</comment>
<comment type="function">
    <text evidence="1">Plays a central role as a glucosyl donor in cellular metabolic pathways.</text>
</comment>
<sequence>MSLSLYLHFTNDLCVHLSTVKRIMQACELEHYIVIHPNTTAVIQYEAGAAIKGAHGVNVSRSRFLPVKSCSDLLLIKSDVYLLQHGHLVINPNRMFETTPVIKLGDHFKKIAQFQKRFMKIPHIIDLDHLTVTGDVYFRRNVTLRGTVIANEGHRINIPDGCVLENREPLIPTDVCRVDRAMIAPRDMYDTRRISAISNTTHRRAYLVYLRHMDIARQARIRIIRSKGV</sequence>
<dbReference type="Gene3D" id="3.90.550.10">
    <property type="entry name" value="Spore Coat Polysaccharide Biosynthesis Protein SpsA, Chain A"/>
    <property type="match status" value="1"/>
</dbReference>
<keyword evidence="5" id="KW-0548">Nucleotidyltransferase</keyword>
<dbReference type="SUPFAM" id="SSF51161">
    <property type="entry name" value="Trimeric LpxA-like enzymes"/>
    <property type="match status" value="1"/>
</dbReference>
<dbReference type="HOGENOM" id="CLU_023632_2_0_1"/>
<dbReference type="GO" id="GO:0003983">
    <property type="term" value="F:UTP:glucose-1-phosphate uridylyltransferase activity"/>
    <property type="evidence" value="ECO:0007669"/>
    <property type="project" value="UniProtKB-EC"/>
</dbReference>
<dbReference type="InterPro" id="IPR016267">
    <property type="entry name" value="UDPGP_trans"/>
</dbReference>
<dbReference type="FunFam" id="2.160.10.10:FF:000001">
    <property type="entry name" value="UTP--glucose-1-phosphate uridylyltransferase"/>
    <property type="match status" value="1"/>
</dbReference>
<evidence type="ECO:0000256" key="5">
    <source>
        <dbReference type="ARBA" id="ARBA00022695"/>
    </source>
</evidence>
<dbReference type="InterPro" id="IPR029044">
    <property type="entry name" value="Nucleotide-diphossugar_trans"/>
</dbReference>
<dbReference type="AlphaFoldDB" id="M2QZN0"/>
<reference evidence="7 8" key="1">
    <citation type="journal article" date="2012" name="Proc. Natl. Acad. Sci. U.S.A.">
        <title>Comparative genomics of Ceriporiopsis subvermispora and Phanerochaete chrysosporium provide insight into selective ligninolysis.</title>
        <authorList>
            <person name="Fernandez-Fueyo E."/>
            <person name="Ruiz-Duenas F.J."/>
            <person name="Ferreira P."/>
            <person name="Floudas D."/>
            <person name="Hibbett D.S."/>
            <person name="Canessa P."/>
            <person name="Larrondo L.F."/>
            <person name="James T.Y."/>
            <person name="Seelenfreund D."/>
            <person name="Lobos S."/>
            <person name="Polanco R."/>
            <person name="Tello M."/>
            <person name="Honda Y."/>
            <person name="Watanabe T."/>
            <person name="Watanabe T."/>
            <person name="Ryu J.S."/>
            <person name="Kubicek C.P."/>
            <person name="Schmoll M."/>
            <person name="Gaskell J."/>
            <person name="Hammel K.E."/>
            <person name="St John F.J."/>
            <person name="Vanden Wymelenberg A."/>
            <person name="Sabat G."/>
            <person name="Splinter BonDurant S."/>
            <person name="Syed K."/>
            <person name="Yadav J.S."/>
            <person name="Doddapaneni H."/>
            <person name="Subramanian V."/>
            <person name="Lavin J.L."/>
            <person name="Oguiza J.A."/>
            <person name="Perez G."/>
            <person name="Pisabarro A.G."/>
            <person name="Ramirez L."/>
            <person name="Santoyo F."/>
            <person name="Master E."/>
            <person name="Coutinho P.M."/>
            <person name="Henrissat B."/>
            <person name="Lombard V."/>
            <person name="Magnuson J.K."/>
            <person name="Kuees U."/>
            <person name="Hori C."/>
            <person name="Igarashi K."/>
            <person name="Samejima M."/>
            <person name="Held B.W."/>
            <person name="Barry K.W."/>
            <person name="LaButti K.M."/>
            <person name="Lapidus A."/>
            <person name="Lindquist E.A."/>
            <person name="Lucas S.M."/>
            <person name="Riley R."/>
            <person name="Salamov A.A."/>
            <person name="Hoffmeister D."/>
            <person name="Schwenk D."/>
            <person name="Hadar Y."/>
            <person name="Yarden O."/>
            <person name="de Vries R.P."/>
            <person name="Wiebenga A."/>
            <person name="Stenlid J."/>
            <person name="Eastwood D."/>
            <person name="Grigoriev I.V."/>
            <person name="Berka R.M."/>
            <person name="Blanchette R.A."/>
            <person name="Kersten P."/>
            <person name="Martinez A.T."/>
            <person name="Vicuna R."/>
            <person name="Cullen D."/>
        </authorList>
    </citation>
    <scope>NUCLEOTIDE SEQUENCE [LARGE SCALE GENOMIC DNA]</scope>
    <source>
        <strain evidence="7 8">B</strain>
    </source>
</reference>
<name>M2QZN0_CERS8</name>
<keyword evidence="8" id="KW-1185">Reference proteome</keyword>
<accession>M2QZN0</accession>
<dbReference type="GO" id="GO:0006011">
    <property type="term" value="P:UDP-alpha-D-glucose metabolic process"/>
    <property type="evidence" value="ECO:0007669"/>
    <property type="project" value="InterPro"/>
</dbReference>
<evidence type="ECO:0000313" key="7">
    <source>
        <dbReference type="EMBL" id="EMD32026.1"/>
    </source>
</evidence>
<keyword evidence="4" id="KW-0808">Transferase</keyword>
<dbReference type="STRING" id="914234.M2QZN0"/>
<dbReference type="InterPro" id="IPR011004">
    <property type="entry name" value="Trimer_LpxA-like_sf"/>
</dbReference>